<keyword evidence="2" id="KW-1185">Reference proteome</keyword>
<sequence>MARQMIGIIFGNNIYGILRDKETPGRLLEMWFWWSLVVVHWPTKPKFKITFFFKENFYMRLKTRT</sequence>
<gene>
    <name evidence="1" type="ORF">ACOLOM_LOCUS2296</name>
</gene>
<organism evidence="1 2">
    <name type="scientific">Acaulospora colombiana</name>
    <dbReference type="NCBI Taxonomy" id="27376"/>
    <lineage>
        <taxon>Eukaryota</taxon>
        <taxon>Fungi</taxon>
        <taxon>Fungi incertae sedis</taxon>
        <taxon>Mucoromycota</taxon>
        <taxon>Glomeromycotina</taxon>
        <taxon>Glomeromycetes</taxon>
        <taxon>Diversisporales</taxon>
        <taxon>Acaulosporaceae</taxon>
        <taxon>Acaulospora</taxon>
    </lineage>
</organism>
<evidence type="ECO:0000313" key="1">
    <source>
        <dbReference type="EMBL" id="CAG8488858.1"/>
    </source>
</evidence>
<dbReference type="EMBL" id="CAJVPT010002887">
    <property type="protein sequence ID" value="CAG8488858.1"/>
    <property type="molecule type" value="Genomic_DNA"/>
</dbReference>
<accession>A0ACA9KRH1</accession>
<dbReference type="Proteomes" id="UP000789525">
    <property type="component" value="Unassembled WGS sequence"/>
</dbReference>
<proteinExistence type="predicted"/>
<protein>
    <submittedName>
        <fullName evidence="1">1337_t:CDS:1</fullName>
    </submittedName>
</protein>
<reference evidence="1" key="1">
    <citation type="submission" date="2021-06" db="EMBL/GenBank/DDBJ databases">
        <authorList>
            <person name="Kallberg Y."/>
            <person name="Tangrot J."/>
            <person name="Rosling A."/>
        </authorList>
    </citation>
    <scope>NUCLEOTIDE SEQUENCE</scope>
    <source>
        <strain evidence="1">CL356</strain>
    </source>
</reference>
<evidence type="ECO:0000313" key="2">
    <source>
        <dbReference type="Proteomes" id="UP000789525"/>
    </source>
</evidence>
<name>A0ACA9KRH1_9GLOM</name>
<comment type="caution">
    <text evidence="1">The sequence shown here is derived from an EMBL/GenBank/DDBJ whole genome shotgun (WGS) entry which is preliminary data.</text>
</comment>